<evidence type="ECO:0000256" key="4">
    <source>
        <dbReference type="ARBA" id="ARBA00023163"/>
    </source>
</evidence>
<dbReference type="GO" id="GO:0000978">
    <property type="term" value="F:RNA polymerase II cis-regulatory region sequence-specific DNA binding"/>
    <property type="evidence" value="ECO:0007669"/>
    <property type="project" value="TreeGrafter"/>
</dbReference>
<evidence type="ECO:0000256" key="5">
    <source>
        <dbReference type="ARBA" id="ARBA00023242"/>
    </source>
</evidence>
<proteinExistence type="predicted"/>
<dbReference type="PRINTS" id="PR00404">
    <property type="entry name" value="MADSDOMAIN"/>
</dbReference>
<dbReference type="PANTHER" id="PTHR11945">
    <property type="entry name" value="MADS BOX PROTEIN"/>
    <property type="match status" value="1"/>
</dbReference>
<dbReference type="InterPro" id="IPR002100">
    <property type="entry name" value="TF_MADSbox"/>
</dbReference>
<dbReference type="GO" id="GO:0005634">
    <property type="term" value="C:nucleus"/>
    <property type="evidence" value="ECO:0007669"/>
    <property type="project" value="UniProtKB-SubCell"/>
</dbReference>
<evidence type="ECO:0000256" key="2">
    <source>
        <dbReference type="ARBA" id="ARBA00023015"/>
    </source>
</evidence>
<evidence type="ECO:0000313" key="8">
    <source>
        <dbReference type="Proteomes" id="UP000323506"/>
    </source>
</evidence>
<evidence type="ECO:0000256" key="1">
    <source>
        <dbReference type="ARBA" id="ARBA00004123"/>
    </source>
</evidence>
<dbReference type="Proteomes" id="UP000323506">
    <property type="component" value="Chromosome A05"/>
</dbReference>
<dbReference type="GO" id="GO:0046983">
    <property type="term" value="F:protein dimerization activity"/>
    <property type="evidence" value="ECO:0007669"/>
    <property type="project" value="InterPro"/>
</dbReference>
<evidence type="ECO:0000313" key="7">
    <source>
        <dbReference type="EMBL" id="TYH17024.1"/>
    </source>
</evidence>
<organism evidence="7 8">
    <name type="scientific">Gossypium darwinii</name>
    <name type="common">Darwin's cotton</name>
    <name type="synonym">Gossypium barbadense var. darwinii</name>
    <dbReference type="NCBI Taxonomy" id="34276"/>
    <lineage>
        <taxon>Eukaryota</taxon>
        <taxon>Viridiplantae</taxon>
        <taxon>Streptophyta</taxon>
        <taxon>Embryophyta</taxon>
        <taxon>Tracheophyta</taxon>
        <taxon>Spermatophyta</taxon>
        <taxon>Magnoliopsida</taxon>
        <taxon>eudicotyledons</taxon>
        <taxon>Gunneridae</taxon>
        <taxon>Pentapetalae</taxon>
        <taxon>rosids</taxon>
        <taxon>malvids</taxon>
        <taxon>Malvales</taxon>
        <taxon>Malvaceae</taxon>
        <taxon>Malvoideae</taxon>
        <taxon>Gossypium</taxon>
    </lineage>
</organism>
<name>A0A5D2GFZ5_GOSDA</name>
<reference evidence="7 8" key="1">
    <citation type="submission" date="2019-06" db="EMBL/GenBank/DDBJ databases">
        <title>WGS assembly of Gossypium darwinii.</title>
        <authorList>
            <person name="Chen Z.J."/>
            <person name="Sreedasyam A."/>
            <person name="Ando A."/>
            <person name="Song Q."/>
            <person name="De L."/>
            <person name="Hulse-Kemp A."/>
            <person name="Ding M."/>
            <person name="Ye W."/>
            <person name="Kirkbride R."/>
            <person name="Jenkins J."/>
            <person name="Plott C."/>
            <person name="Lovell J."/>
            <person name="Lin Y.-M."/>
            <person name="Vaughn R."/>
            <person name="Liu B."/>
            <person name="Li W."/>
            <person name="Simpson S."/>
            <person name="Scheffler B."/>
            <person name="Saski C."/>
            <person name="Grover C."/>
            <person name="Hu G."/>
            <person name="Conover J."/>
            <person name="Carlson J."/>
            <person name="Shu S."/>
            <person name="Boston L."/>
            <person name="Williams M."/>
            <person name="Peterson D."/>
            <person name="Mcgee K."/>
            <person name="Jones D."/>
            <person name="Wendel J."/>
            <person name="Stelly D."/>
            <person name="Grimwood J."/>
            <person name="Schmutz J."/>
        </authorList>
    </citation>
    <scope>NUCLEOTIDE SEQUENCE [LARGE SCALE GENOMIC DNA]</scope>
    <source>
        <strain evidence="7">1808015.09</strain>
    </source>
</reference>
<comment type="subcellular location">
    <subcellularLocation>
        <location evidence="1">Nucleus</location>
    </subcellularLocation>
</comment>
<keyword evidence="3" id="KW-0238">DNA-binding</keyword>
<keyword evidence="4" id="KW-0804">Transcription</keyword>
<dbReference type="PROSITE" id="PS50066">
    <property type="entry name" value="MADS_BOX_2"/>
    <property type="match status" value="1"/>
</dbReference>
<dbReference type="SUPFAM" id="SSF55455">
    <property type="entry name" value="SRF-like"/>
    <property type="match status" value="1"/>
</dbReference>
<feature type="domain" description="MADS-box" evidence="6">
    <location>
        <begin position="23"/>
        <end position="83"/>
    </location>
</feature>
<keyword evidence="2" id="KW-0805">Transcription regulation</keyword>
<evidence type="ECO:0000256" key="3">
    <source>
        <dbReference type="ARBA" id="ARBA00023125"/>
    </source>
</evidence>
<protein>
    <recommendedName>
        <fullName evidence="6">MADS-box domain-containing protein</fullName>
    </recommendedName>
</protein>
<dbReference type="GO" id="GO:0000981">
    <property type="term" value="F:DNA-binding transcription factor activity, RNA polymerase II-specific"/>
    <property type="evidence" value="ECO:0007669"/>
    <property type="project" value="TreeGrafter"/>
</dbReference>
<dbReference type="AlphaFoldDB" id="A0A5D2GFZ5"/>
<dbReference type="InterPro" id="IPR036879">
    <property type="entry name" value="TF_MADSbox_sf"/>
</dbReference>
<gene>
    <name evidence="7" type="ORF">ES288_A05G160300v1</name>
</gene>
<dbReference type="SMART" id="SM00432">
    <property type="entry name" value="MADS"/>
    <property type="match status" value="1"/>
</dbReference>
<sequence length="155" mass="17809">MDIKFIALQILVNSRTARTRKLGENKKIEIKIIENEDDRLISFSKQCIGIYKKISKLSIICGGEILFIIFLLAGKPYSFGLPSIESVVKRFLNPDQPFNETTGAPVEVYYKVRINLLVKDFNEVYDQLDVLKEKQKTTVLAQQSHGTATYHLWKK</sequence>
<keyword evidence="5" id="KW-0539">Nucleus</keyword>
<dbReference type="EMBL" id="CM017692">
    <property type="protein sequence ID" value="TYH17024.1"/>
    <property type="molecule type" value="Genomic_DNA"/>
</dbReference>
<dbReference type="Pfam" id="PF00319">
    <property type="entry name" value="SRF-TF"/>
    <property type="match status" value="1"/>
</dbReference>
<evidence type="ECO:0000259" key="6">
    <source>
        <dbReference type="PROSITE" id="PS50066"/>
    </source>
</evidence>
<dbReference type="Gene3D" id="3.40.1810.10">
    <property type="entry name" value="Transcription factor, MADS-box"/>
    <property type="match status" value="1"/>
</dbReference>
<dbReference type="PANTHER" id="PTHR11945:SF725">
    <property type="entry name" value="AGAMOUS-LIKE 58-RELATED"/>
    <property type="match status" value="1"/>
</dbReference>
<keyword evidence="8" id="KW-1185">Reference proteome</keyword>
<accession>A0A5D2GFZ5</accession>